<name>I7IC58_9BURK</name>
<dbReference type="EMBL" id="HE681424">
    <property type="protein sequence ID" value="CCG19981.1"/>
    <property type="molecule type" value="Genomic_DNA"/>
</dbReference>
<dbReference type="KEGG" id="tat:KUM_1199"/>
<sequence>MKNLFKVLIFVLILVGIAYLLFNSFKDVLLQDDPVNPEAPVVVSPENSPATNPEILSTKDAFENTSNEASPVEESGFTCDMAEPIIHNLYSLRLEDKPISEAMTYISENPDIPTDFKAFAEGLWNTPKDKLEPEEKVVDKFIKSCSKLN</sequence>
<dbReference type="BioCyc" id="TASI1091495:G13GE-1192-MONOMER"/>
<organism evidence="2">
    <name type="scientific">Taylorella asinigenitalis 14/45</name>
    <dbReference type="NCBI Taxonomy" id="1091495"/>
    <lineage>
        <taxon>Bacteria</taxon>
        <taxon>Pseudomonadati</taxon>
        <taxon>Pseudomonadota</taxon>
        <taxon>Betaproteobacteria</taxon>
        <taxon>Burkholderiales</taxon>
        <taxon>Alcaligenaceae</taxon>
        <taxon>Taylorella</taxon>
    </lineage>
</organism>
<evidence type="ECO:0000313" key="2">
    <source>
        <dbReference type="EMBL" id="CCG19981.1"/>
    </source>
</evidence>
<keyword evidence="1" id="KW-0812">Transmembrane</keyword>
<gene>
    <name evidence="2" type="ORF">KUM_1199</name>
</gene>
<dbReference type="AlphaFoldDB" id="I7IC58"/>
<dbReference type="HOGENOM" id="CLU_1748766_0_0_4"/>
<dbReference type="RefSeq" id="WP_015551994.1">
    <property type="nucleotide sequence ID" value="NC_021033.1"/>
</dbReference>
<keyword evidence="1" id="KW-1133">Transmembrane helix</keyword>
<reference evidence="2" key="1">
    <citation type="journal article" date="2012" name="Vet. Microbiol.">
        <title>Comparative genomic analyses of the Taylorellae.</title>
        <authorList>
            <person name="Hauser H."/>
            <person name="Richter D.C."/>
            <person name="van Tonder A."/>
            <person name="Clark L."/>
            <person name="Preston A."/>
        </authorList>
    </citation>
    <scope>NUCLEOTIDE SEQUENCE</scope>
    <source>
        <strain evidence="2">14/45</strain>
    </source>
</reference>
<evidence type="ECO:0000256" key="1">
    <source>
        <dbReference type="SAM" id="Phobius"/>
    </source>
</evidence>
<keyword evidence="1" id="KW-0472">Membrane</keyword>
<accession>I7IC58</accession>
<proteinExistence type="predicted"/>
<feature type="transmembrane region" description="Helical" evidence="1">
    <location>
        <begin position="7"/>
        <end position="25"/>
    </location>
</feature>
<protein>
    <submittedName>
        <fullName evidence="2">Hypothetical membrane protein</fullName>
    </submittedName>
</protein>